<dbReference type="GO" id="GO:0005125">
    <property type="term" value="F:cytokine activity"/>
    <property type="evidence" value="ECO:0007669"/>
    <property type="project" value="UniProtKB-KW"/>
</dbReference>
<accession>A0A6P8NWI0</accession>
<evidence type="ECO:0000313" key="8">
    <source>
        <dbReference type="Proteomes" id="UP000515159"/>
    </source>
</evidence>
<evidence type="ECO:0000256" key="6">
    <source>
        <dbReference type="SAM" id="Phobius"/>
    </source>
</evidence>
<comment type="subcellular location">
    <subcellularLocation>
        <location evidence="1">Membrane</location>
    </subcellularLocation>
</comment>
<evidence type="ECO:0000259" key="7">
    <source>
        <dbReference type="PROSITE" id="PS50049"/>
    </source>
</evidence>
<feature type="domain" description="THD" evidence="7">
    <location>
        <begin position="84"/>
        <end position="237"/>
    </location>
</feature>
<gene>
    <name evidence="9" type="primary">LOC117346935</name>
</gene>
<dbReference type="OrthoDB" id="9933527at2759"/>
<keyword evidence="6" id="KW-0812">Transmembrane</keyword>
<evidence type="ECO:0000256" key="4">
    <source>
        <dbReference type="ARBA" id="ARBA00023136"/>
    </source>
</evidence>
<dbReference type="Pfam" id="PF00229">
    <property type="entry name" value="TNF"/>
    <property type="match status" value="1"/>
</dbReference>
<dbReference type="GO" id="GO:0005164">
    <property type="term" value="F:tumor necrosis factor receptor binding"/>
    <property type="evidence" value="ECO:0007669"/>
    <property type="project" value="InterPro"/>
</dbReference>
<comment type="similarity">
    <text evidence="2">Belongs to the tumor necrosis factor family.</text>
</comment>
<proteinExistence type="inferred from homology"/>
<dbReference type="GO" id="GO:0006955">
    <property type="term" value="P:immune response"/>
    <property type="evidence" value="ECO:0007669"/>
    <property type="project" value="InterPro"/>
</dbReference>
<evidence type="ECO:0000256" key="5">
    <source>
        <dbReference type="SAM" id="MobiDB-lite"/>
    </source>
</evidence>
<dbReference type="GeneID" id="117346935"/>
<evidence type="ECO:0000256" key="2">
    <source>
        <dbReference type="ARBA" id="ARBA00008670"/>
    </source>
</evidence>
<evidence type="ECO:0000256" key="1">
    <source>
        <dbReference type="ARBA" id="ARBA00004370"/>
    </source>
</evidence>
<dbReference type="InterPro" id="IPR008983">
    <property type="entry name" value="Tumour_necrosis_fac-like_dom"/>
</dbReference>
<dbReference type="PANTHER" id="PTHR11471">
    <property type="entry name" value="TUMOR NECROSIS FACTOR FAMILY MEMBER"/>
    <property type="match status" value="1"/>
</dbReference>
<feature type="region of interest" description="Disordered" evidence="5">
    <location>
        <begin position="1"/>
        <end position="22"/>
    </location>
</feature>
<dbReference type="AlphaFoldDB" id="A0A6P8NWI0"/>
<evidence type="ECO:0000313" key="9">
    <source>
        <dbReference type="RefSeq" id="XP_033773110.1"/>
    </source>
</evidence>
<dbReference type="InterPro" id="IPR006052">
    <property type="entry name" value="TNF_dom"/>
</dbReference>
<keyword evidence="3" id="KW-0202">Cytokine</keyword>
<keyword evidence="6" id="KW-1133">Transmembrane helix</keyword>
<dbReference type="InParanoid" id="A0A6P8NWI0"/>
<organism evidence="8 9">
    <name type="scientific">Geotrypetes seraphini</name>
    <name type="common">Gaboon caecilian</name>
    <name type="synonym">Caecilia seraphini</name>
    <dbReference type="NCBI Taxonomy" id="260995"/>
    <lineage>
        <taxon>Eukaryota</taxon>
        <taxon>Metazoa</taxon>
        <taxon>Chordata</taxon>
        <taxon>Craniata</taxon>
        <taxon>Vertebrata</taxon>
        <taxon>Euteleostomi</taxon>
        <taxon>Amphibia</taxon>
        <taxon>Gymnophiona</taxon>
        <taxon>Geotrypetes</taxon>
    </lineage>
</organism>
<dbReference type="GO" id="GO:0016020">
    <property type="term" value="C:membrane"/>
    <property type="evidence" value="ECO:0007669"/>
    <property type="project" value="UniProtKB-SubCell"/>
</dbReference>
<keyword evidence="8" id="KW-1185">Reference proteome</keyword>
<feature type="compositionally biased region" description="Polar residues" evidence="5">
    <location>
        <begin position="13"/>
        <end position="22"/>
    </location>
</feature>
<dbReference type="GO" id="GO:0005615">
    <property type="term" value="C:extracellular space"/>
    <property type="evidence" value="ECO:0007669"/>
    <property type="project" value="UniProtKB-KW"/>
</dbReference>
<dbReference type="PANTHER" id="PTHR11471:SF24">
    <property type="entry name" value="TUMOR NECROSIS FACTOR LIGAND SUPERFAMILY MEMBER 15"/>
    <property type="match status" value="1"/>
</dbReference>
<reference evidence="9" key="1">
    <citation type="submission" date="2025-08" db="UniProtKB">
        <authorList>
            <consortium name="RefSeq"/>
        </authorList>
    </citation>
    <scope>IDENTIFICATION</scope>
</reference>
<dbReference type="SMART" id="SM00207">
    <property type="entry name" value="TNF"/>
    <property type="match status" value="1"/>
</dbReference>
<dbReference type="KEGG" id="gsh:117346935"/>
<feature type="transmembrane region" description="Helical" evidence="6">
    <location>
        <begin position="28"/>
        <end position="51"/>
    </location>
</feature>
<protein>
    <submittedName>
        <fullName evidence="9">Tumor necrosis factor ligand superfamily member 6-like</fullName>
    </submittedName>
</protein>
<sequence length="251" mass="28383">MEVISLPPRYSLSPETPQATTPTKRPRLLYVLLFWCATLTISLMGMAGYIITRSREQHQASQSIQQETSPNHTELAENRADVKPTAWAQGQTENSCPPTHRCSDHQMTAIIHLKASDTQMEETLQWDIDNAATLYNFHYSQDSIIISSVGYYYIYSQVTFDNLKPENFEHHLLQKTFHYPHPTSLLEASITTGGHSQILSLGGAFCFDKGTKIYVNVSHPGKVDTEHTRTFFGAFLLAKTPSCRKKEASYH</sequence>
<dbReference type="PROSITE" id="PS50049">
    <property type="entry name" value="THD_2"/>
    <property type="match status" value="1"/>
</dbReference>
<dbReference type="SUPFAM" id="SSF49842">
    <property type="entry name" value="TNF-like"/>
    <property type="match status" value="1"/>
</dbReference>
<evidence type="ECO:0000256" key="3">
    <source>
        <dbReference type="ARBA" id="ARBA00022514"/>
    </source>
</evidence>
<keyword evidence="4 6" id="KW-0472">Membrane</keyword>
<name>A0A6P8NWI0_GEOSA</name>
<dbReference type="RefSeq" id="XP_033773110.1">
    <property type="nucleotide sequence ID" value="XM_033917219.1"/>
</dbReference>
<dbReference type="Gene3D" id="2.60.120.40">
    <property type="match status" value="1"/>
</dbReference>
<dbReference type="Proteomes" id="UP000515159">
    <property type="component" value="Chromosome 12"/>
</dbReference>